<dbReference type="GO" id="GO:0003924">
    <property type="term" value="F:GTPase activity"/>
    <property type="evidence" value="ECO:0007669"/>
    <property type="project" value="InterPro"/>
</dbReference>
<evidence type="ECO:0000313" key="3">
    <source>
        <dbReference type="EnsemblPlants" id="MELO3C032750.2.1"/>
    </source>
</evidence>
<proteinExistence type="predicted"/>
<evidence type="ECO:0000256" key="1">
    <source>
        <dbReference type="ARBA" id="ARBA00022741"/>
    </source>
</evidence>
<dbReference type="EnsemblPlants" id="MELO3C032750.2.1">
    <property type="protein sequence ID" value="MELO3C032750.2.1"/>
    <property type="gene ID" value="MELO3C032750.2"/>
</dbReference>
<evidence type="ECO:0000256" key="2">
    <source>
        <dbReference type="ARBA" id="ARBA00023134"/>
    </source>
</evidence>
<dbReference type="GO" id="GO:0005525">
    <property type="term" value="F:GTP binding"/>
    <property type="evidence" value="ECO:0007669"/>
    <property type="project" value="UniProtKB-KW"/>
</dbReference>
<dbReference type="AlphaFoldDB" id="A0A9I9EFC6"/>
<sequence>MQNQCFLWSNRSWKFLVVESHPDALSPSILNFLCKPHASHLSDQLAPPASLTFYLPSFGPIRLGDLPIDISFFIYKRRTGRQVVRMEFNMETVEYKNITFTVWDVDGQDKDSCNLHEVPSFDNDLRHLLASNHLAIIINIPILDIAYSTWNTTQWNQQKPSQHTQDAVLTSLDSKYNFNHVLEFDPELSADVGSVSGIGSSIST</sequence>
<keyword evidence="1" id="KW-0547">Nucleotide-binding</keyword>
<dbReference type="Gramene" id="MELO3C032750.2.1">
    <property type="protein sequence ID" value="MELO3C032750.2.1"/>
    <property type="gene ID" value="MELO3C032750.2"/>
</dbReference>
<dbReference type="InterPro" id="IPR006689">
    <property type="entry name" value="Small_GTPase_ARF/SAR"/>
</dbReference>
<reference evidence="3" key="1">
    <citation type="submission" date="2023-03" db="UniProtKB">
        <authorList>
            <consortium name="EnsemblPlants"/>
        </authorList>
    </citation>
    <scope>IDENTIFICATION</scope>
</reference>
<keyword evidence="2" id="KW-0342">GTP-binding</keyword>
<name>A0A9I9EFC6_CUCME</name>
<accession>A0A9I9EFC6</accession>
<organism evidence="3">
    <name type="scientific">Cucumis melo</name>
    <name type="common">Muskmelon</name>
    <dbReference type="NCBI Taxonomy" id="3656"/>
    <lineage>
        <taxon>Eukaryota</taxon>
        <taxon>Viridiplantae</taxon>
        <taxon>Streptophyta</taxon>
        <taxon>Embryophyta</taxon>
        <taxon>Tracheophyta</taxon>
        <taxon>Spermatophyta</taxon>
        <taxon>Magnoliopsida</taxon>
        <taxon>eudicotyledons</taxon>
        <taxon>Gunneridae</taxon>
        <taxon>Pentapetalae</taxon>
        <taxon>rosids</taxon>
        <taxon>fabids</taxon>
        <taxon>Cucurbitales</taxon>
        <taxon>Cucurbitaceae</taxon>
        <taxon>Benincaseae</taxon>
        <taxon>Cucumis</taxon>
    </lineage>
</organism>
<dbReference type="Pfam" id="PF00025">
    <property type="entry name" value="Arf"/>
    <property type="match status" value="1"/>
</dbReference>
<dbReference type="Gene3D" id="3.40.50.300">
    <property type="entry name" value="P-loop containing nucleotide triphosphate hydrolases"/>
    <property type="match status" value="1"/>
</dbReference>
<dbReference type="InterPro" id="IPR027417">
    <property type="entry name" value="P-loop_NTPase"/>
</dbReference>
<protein>
    <submittedName>
        <fullName evidence="3">Uncharacterized protein</fullName>
    </submittedName>
</protein>